<protein>
    <submittedName>
        <fullName evidence="2">Uncharacterized protein</fullName>
    </submittedName>
</protein>
<reference evidence="2 3" key="1">
    <citation type="submission" date="2024-09" db="EMBL/GenBank/DDBJ databases">
        <title>The Natural Products Discovery Center: Release of the First 8490 Sequenced Strains for Exploring Actinobacteria Biosynthetic Diversity.</title>
        <authorList>
            <person name="Kalkreuter E."/>
            <person name="Kautsar S.A."/>
            <person name="Yang D."/>
            <person name="Bader C.D."/>
            <person name="Teijaro C.N."/>
            <person name="Fluegel L."/>
            <person name="Davis C.M."/>
            <person name="Simpson J.R."/>
            <person name="Lauterbach L."/>
            <person name="Steele A.D."/>
            <person name="Gui C."/>
            <person name="Meng S."/>
            <person name="Li G."/>
            <person name="Viehrig K."/>
            <person name="Ye F."/>
            <person name="Su P."/>
            <person name="Kiefer A.F."/>
            <person name="Nichols A."/>
            <person name="Cepeda A.J."/>
            <person name="Yan W."/>
            <person name="Fan B."/>
            <person name="Jiang Y."/>
            <person name="Adhikari A."/>
            <person name="Zheng C.-J."/>
            <person name="Schuster L."/>
            <person name="Cowan T.M."/>
            <person name="Smanski M.J."/>
            <person name="Chevrette M.G."/>
            <person name="De Carvalho L.P.S."/>
            <person name="Shen B."/>
        </authorList>
    </citation>
    <scope>NUCLEOTIDE SEQUENCE [LARGE SCALE GENOMIC DNA]</scope>
    <source>
        <strain evidence="2 3">NPDC058428</strain>
    </source>
</reference>
<keyword evidence="1" id="KW-1133">Transmembrane helix</keyword>
<feature type="transmembrane region" description="Helical" evidence="1">
    <location>
        <begin position="12"/>
        <end position="36"/>
    </location>
</feature>
<dbReference type="Proteomes" id="UP001598352">
    <property type="component" value="Unassembled WGS sequence"/>
</dbReference>
<proteinExistence type="predicted"/>
<accession>A0ABW6EY98</accession>
<sequence length="213" mass="21738">MTSINLAADSLTAVSIAGVAAVVGALFGALGAFLAARHTSKGTVGAAARTGADAYGKAVRETRMDACTGFASAVRVVISGIQDKANAVYAHGQSHGSDTQEPLPTGPELMALADPLGDAAVRVRIAGPKVVAEEAYGVLDKCTDAMGNLGDYINLTASSPFSVDNPELAIIMVDGPIVRHSEVMTSIIAASNALSDFLDVARDHLDDWNGQAA</sequence>
<comment type="caution">
    <text evidence="2">The sequence shown here is derived from an EMBL/GenBank/DDBJ whole genome shotgun (WGS) entry which is preliminary data.</text>
</comment>
<keyword evidence="3" id="KW-1185">Reference proteome</keyword>
<keyword evidence="1" id="KW-0472">Membrane</keyword>
<name>A0ABW6EY98_9ACTN</name>
<dbReference type="RefSeq" id="WP_382771678.1">
    <property type="nucleotide sequence ID" value="NZ_JBHXKZ010000006.1"/>
</dbReference>
<keyword evidence="1" id="KW-0812">Transmembrane</keyword>
<evidence type="ECO:0000313" key="3">
    <source>
        <dbReference type="Proteomes" id="UP001598352"/>
    </source>
</evidence>
<organism evidence="2 3">
    <name type="scientific">Streptomyces rubiginosohelvolus</name>
    <dbReference type="NCBI Taxonomy" id="67362"/>
    <lineage>
        <taxon>Bacteria</taxon>
        <taxon>Bacillati</taxon>
        <taxon>Actinomycetota</taxon>
        <taxon>Actinomycetes</taxon>
        <taxon>Kitasatosporales</taxon>
        <taxon>Streptomycetaceae</taxon>
        <taxon>Streptomyces</taxon>
    </lineage>
</organism>
<gene>
    <name evidence="2" type="ORF">ACFWOQ_10340</name>
</gene>
<evidence type="ECO:0000256" key="1">
    <source>
        <dbReference type="SAM" id="Phobius"/>
    </source>
</evidence>
<dbReference type="EMBL" id="JBHXKZ010000006">
    <property type="protein sequence ID" value="MFD4822968.1"/>
    <property type="molecule type" value="Genomic_DNA"/>
</dbReference>
<evidence type="ECO:0000313" key="2">
    <source>
        <dbReference type="EMBL" id="MFD4822968.1"/>
    </source>
</evidence>